<dbReference type="EMBL" id="JAGGKT010000001">
    <property type="protein sequence ID" value="MBP1930203.1"/>
    <property type="molecule type" value="Genomic_DNA"/>
</dbReference>
<dbReference type="CDD" id="cd16381">
    <property type="entry name" value="YitT_C_like_1"/>
    <property type="match status" value="1"/>
</dbReference>
<dbReference type="PANTHER" id="PTHR40060:SF1">
    <property type="entry name" value="UPF0316 PROTEIN YEBE"/>
    <property type="match status" value="1"/>
</dbReference>
<evidence type="ECO:0000259" key="8">
    <source>
        <dbReference type="Pfam" id="PF18955"/>
    </source>
</evidence>
<dbReference type="NCBIfam" id="NF003194">
    <property type="entry name" value="PRK04164.1-5"/>
    <property type="match status" value="1"/>
</dbReference>
<dbReference type="RefSeq" id="WP_209808008.1">
    <property type="nucleotide sequence ID" value="NZ_JAGGKT010000001.1"/>
</dbReference>
<evidence type="ECO:0000256" key="5">
    <source>
        <dbReference type="ARBA" id="ARBA00023136"/>
    </source>
</evidence>
<keyword evidence="2 6" id="KW-1003">Cell membrane</keyword>
<feature type="transmembrane region" description="Helical" evidence="6">
    <location>
        <begin position="34"/>
        <end position="55"/>
    </location>
</feature>
<keyword evidence="5 6" id="KW-0472">Membrane</keyword>
<gene>
    <name evidence="9" type="ORF">J2Z37_000190</name>
</gene>
<dbReference type="Proteomes" id="UP001519343">
    <property type="component" value="Unassembled WGS sequence"/>
</dbReference>
<evidence type="ECO:0000256" key="6">
    <source>
        <dbReference type="HAMAP-Rule" id="MF_01515"/>
    </source>
</evidence>
<evidence type="ECO:0000313" key="9">
    <source>
        <dbReference type="EMBL" id="MBP1930203.1"/>
    </source>
</evidence>
<keyword evidence="10" id="KW-1185">Reference proteome</keyword>
<dbReference type="PANTHER" id="PTHR40060">
    <property type="entry name" value="UPF0316 PROTEIN YEBE"/>
    <property type="match status" value="1"/>
</dbReference>
<protein>
    <recommendedName>
        <fullName evidence="6">UPF0316 protein J2Z37_000190</fullName>
    </recommendedName>
</protein>
<dbReference type="InterPro" id="IPR019264">
    <property type="entry name" value="DUF2179"/>
</dbReference>
<proteinExistence type="inferred from homology"/>
<dbReference type="HAMAP" id="MF_01515">
    <property type="entry name" value="UPF0316"/>
    <property type="match status" value="1"/>
</dbReference>
<dbReference type="InterPro" id="IPR022930">
    <property type="entry name" value="UPF0316"/>
</dbReference>
<evidence type="ECO:0000256" key="4">
    <source>
        <dbReference type="ARBA" id="ARBA00022989"/>
    </source>
</evidence>
<accession>A0ABS4GIX3</accession>
<evidence type="ECO:0000256" key="2">
    <source>
        <dbReference type="ARBA" id="ARBA00022475"/>
    </source>
</evidence>
<feature type="transmembrane region" description="Helical" evidence="6">
    <location>
        <begin position="6"/>
        <end position="27"/>
    </location>
</feature>
<keyword evidence="4 6" id="KW-1133">Transmembrane helix</keyword>
<comment type="similarity">
    <text evidence="6">Belongs to the UPF0316 family.</text>
</comment>
<sequence>MNGLSMILIIFVINIIYVSFFTVRMIFTFKGQRMLASLISVVEVFVYLMGLNIVLDNIDKPLNLLAYCIGWGTGVYMGSKIEEWLALGYIALQIVVDSKDQALPQKLREKGFGVTSWLGEGKDGHRLVMQVLAKRSNEKKLISTIEEIAPKAFVISYDPRYFKGGFWTKRLN</sequence>
<dbReference type="Pfam" id="PF18955">
    <property type="entry name" value="DUF5698"/>
    <property type="match status" value="1"/>
</dbReference>
<evidence type="ECO:0000259" key="7">
    <source>
        <dbReference type="Pfam" id="PF10035"/>
    </source>
</evidence>
<evidence type="ECO:0000313" key="10">
    <source>
        <dbReference type="Proteomes" id="UP001519343"/>
    </source>
</evidence>
<feature type="domain" description="DUF2179" evidence="7">
    <location>
        <begin position="112"/>
        <end position="164"/>
    </location>
</feature>
<dbReference type="InterPro" id="IPR044035">
    <property type="entry name" value="DUF5698"/>
</dbReference>
<evidence type="ECO:0000256" key="3">
    <source>
        <dbReference type="ARBA" id="ARBA00022692"/>
    </source>
</evidence>
<reference evidence="9 10" key="1">
    <citation type="submission" date="2021-03" db="EMBL/GenBank/DDBJ databases">
        <title>Genomic Encyclopedia of Type Strains, Phase IV (KMG-IV): sequencing the most valuable type-strain genomes for metagenomic binning, comparative biology and taxonomic classification.</title>
        <authorList>
            <person name="Goeker M."/>
        </authorList>
    </citation>
    <scope>NUCLEOTIDE SEQUENCE [LARGE SCALE GENOMIC DNA]</scope>
    <source>
        <strain evidence="9 10">DSM 24738</strain>
    </source>
</reference>
<organism evidence="9 10">
    <name type="scientific">Ammoniphilus resinae</name>
    <dbReference type="NCBI Taxonomy" id="861532"/>
    <lineage>
        <taxon>Bacteria</taxon>
        <taxon>Bacillati</taxon>
        <taxon>Bacillota</taxon>
        <taxon>Bacilli</taxon>
        <taxon>Bacillales</taxon>
        <taxon>Paenibacillaceae</taxon>
        <taxon>Aneurinibacillus group</taxon>
        <taxon>Ammoniphilus</taxon>
    </lineage>
</organism>
<name>A0ABS4GIX3_9BACL</name>
<keyword evidence="3 6" id="KW-0812">Transmembrane</keyword>
<feature type="domain" description="DUF5698" evidence="8">
    <location>
        <begin position="22"/>
        <end position="78"/>
    </location>
</feature>
<evidence type="ECO:0000256" key="1">
    <source>
        <dbReference type="ARBA" id="ARBA00004651"/>
    </source>
</evidence>
<comment type="caution">
    <text evidence="9">The sequence shown here is derived from an EMBL/GenBank/DDBJ whole genome shotgun (WGS) entry which is preliminary data.</text>
</comment>
<comment type="subcellular location">
    <subcellularLocation>
        <location evidence="1 6">Cell membrane</location>
        <topology evidence="1 6">Multi-pass membrane protein</topology>
    </subcellularLocation>
</comment>
<dbReference type="Pfam" id="PF10035">
    <property type="entry name" value="DUF2179"/>
    <property type="match status" value="1"/>
</dbReference>